<reference evidence="3 4" key="1">
    <citation type="submission" date="2013-07" db="EMBL/GenBank/DDBJ databases">
        <title>The Genome Sequence of Cryptococcus heveanensis BCC8398.</title>
        <authorList>
            <consortium name="The Broad Institute Genome Sequencing Platform"/>
            <person name="Cuomo C."/>
            <person name="Litvintseva A."/>
            <person name="Chen Y."/>
            <person name="Heitman J."/>
            <person name="Sun S."/>
            <person name="Springer D."/>
            <person name="Dromer F."/>
            <person name="Young S.K."/>
            <person name="Zeng Q."/>
            <person name="Gargeya S."/>
            <person name="Fitzgerald M."/>
            <person name="Abouelleil A."/>
            <person name="Alvarado L."/>
            <person name="Berlin A.M."/>
            <person name="Chapman S.B."/>
            <person name="Dewar J."/>
            <person name="Goldberg J."/>
            <person name="Griggs A."/>
            <person name="Gujja S."/>
            <person name="Hansen M."/>
            <person name="Howarth C."/>
            <person name="Imamovic A."/>
            <person name="Larimer J."/>
            <person name="McCowan C."/>
            <person name="Murphy C."/>
            <person name="Pearson M."/>
            <person name="Priest M."/>
            <person name="Roberts A."/>
            <person name="Saif S."/>
            <person name="Shea T."/>
            <person name="Sykes S."/>
            <person name="Wortman J."/>
            <person name="Nusbaum C."/>
            <person name="Birren B."/>
        </authorList>
    </citation>
    <scope>NUCLEOTIDE SEQUENCE [LARGE SCALE GENOMIC DNA]</scope>
    <source>
        <strain evidence="3 4">BCC8398</strain>
    </source>
</reference>
<dbReference type="Proteomes" id="UP000092666">
    <property type="component" value="Unassembled WGS sequence"/>
</dbReference>
<dbReference type="CDD" id="cd09212">
    <property type="entry name" value="PUB"/>
    <property type="match status" value="1"/>
</dbReference>
<dbReference type="PANTHER" id="PTHR23153:SF38">
    <property type="entry name" value="UBX DOMAIN-CONTAINING PROTEIN 6"/>
    <property type="match status" value="1"/>
</dbReference>
<dbReference type="EMBL" id="KV700122">
    <property type="protein sequence ID" value="OCF37404.1"/>
    <property type="molecule type" value="Genomic_DNA"/>
</dbReference>
<feature type="compositionally biased region" description="Basic and acidic residues" evidence="1">
    <location>
        <begin position="312"/>
        <end position="348"/>
    </location>
</feature>
<dbReference type="AlphaFoldDB" id="A0A1B9H2A4"/>
<dbReference type="Pfam" id="PF09409">
    <property type="entry name" value="PUB"/>
    <property type="match status" value="1"/>
</dbReference>
<proteinExistence type="predicted"/>
<dbReference type="Gene3D" id="1.20.58.2190">
    <property type="match status" value="1"/>
</dbReference>
<evidence type="ECO:0000256" key="1">
    <source>
        <dbReference type="SAM" id="MobiDB-lite"/>
    </source>
</evidence>
<feature type="compositionally biased region" description="Low complexity" evidence="1">
    <location>
        <begin position="93"/>
        <end position="118"/>
    </location>
</feature>
<feature type="compositionally biased region" description="Low complexity" evidence="1">
    <location>
        <begin position="1"/>
        <end position="22"/>
    </location>
</feature>
<gene>
    <name evidence="3" type="ORF">I316_00525</name>
</gene>
<dbReference type="STRING" id="1296120.A0A1B9H2A4"/>
<dbReference type="PANTHER" id="PTHR23153">
    <property type="entry name" value="UBX-RELATED"/>
    <property type="match status" value="1"/>
</dbReference>
<accession>A0A1B9H2A4</accession>
<feature type="region of interest" description="Disordered" evidence="1">
    <location>
        <begin position="312"/>
        <end position="382"/>
    </location>
</feature>
<protein>
    <recommendedName>
        <fullName evidence="2">PUB domain-containing protein</fullName>
    </recommendedName>
</protein>
<organism evidence="3 4">
    <name type="scientific">Kwoniella heveanensis BCC8398</name>
    <dbReference type="NCBI Taxonomy" id="1296120"/>
    <lineage>
        <taxon>Eukaryota</taxon>
        <taxon>Fungi</taxon>
        <taxon>Dikarya</taxon>
        <taxon>Basidiomycota</taxon>
        <taxon>Agaricomycotina</taxon>
        <taxon>Tremellomycetes</taxon>
        <taxon>Tremellales</taxon>
        <taxon>Cryptococcaceae</taxon>
        <taxon>Kwoniella</taxon>
    </lineage>
</organism>
<evidence type="ECO:0000259" key="2">
    <source>
        <dbReference type="Pfam" id="PF09409"/>
    </source>
</evidence>
<evidence type="ECO:0000313" key="4">
    <source>
        <dbReference type="Proteomes" id="UP000092666"/>
    </source>
</evidence>
<dbReference type="InterPro" id="IPR036339">
    <property type="entry name" value="PUB-like_dom_sf"/>
</dbReference>
<sequence length="382" mass="40437">MSSSPQPQVEAQAQAEGSGLAPAPAPPTDPRARRAAALAAIEARLRPPPSYDESEAGGGGGGDVHMEVAAKPSSGSAQPGDASLPTTPTVSASEPVTNSSSVTTPSRPASTNPAAQARAAAAAARLNALNNANAAASGSGRTAWIPSEKEDRELRIKFGRLLDRGIVRDNGYRQSAEAVETLLKIANNIIESDDPKFRTLKATNSMLKNKVLAARGGHDYLIALGFRTQTVNFSQQYVFSATLKKMHELKIGAEILNDHIAALQKRVSLANQSVVNGASVEAARRAAALAEIEADRDTVKARVERERIAREAKERKAKEEAEAAAAREAEAAADQHDEDQREQRETVVRSDQGGDEDDGELPSYAEDRESRGWGGPGRRLGA</sequence>
<name>A0A1B9H2A4_9TREE</name>
<evidence type="ECO:0000313" key="3">
    <source>
        <dbReference type="EMBL" id="OCF37404.1"/>
    </source>
</evidence>
<feature type="compositionally biased region" description="Gly residues" evidence="1">
    <location>
        <begin position="372"/>
        <end position="382"/>
    </location>
</feature>
<feature type="region of interest" description="Disordered" evidence="1">
    <location>
        <begin position="1"/>
        <end position="118"/>
    </location>
</feature>
<keyword evidence="4" id="KW-1185">Reference proteome</keyword>
<dbReference type="OrthoDB" id="49605at2759"/>
<dbReference type="InterPro" id="IPR018997">
    <property type="entry name" value="PUB_domain"/>
</dbReference>
<dbReference type="SUPFAM" id="SSF143503">
    <property type="entry name" value="PUG domain-like"/>
    <property type="match status" value="1"/>
</dbReference>
<feature type="domain" description="PUB" evidence="2">
    <location>
        <begin position="175"/>
        <end position="239"/>
    </location>
</feature>
<dbReference type="GO" id="GO:0005737">
    <property type="term" value="C:cytoplasm"/>
    <property type="evidence" value="ECO:0007669"/>
    <property type="project" value="TreeGrafter"/>
</dbReference>
<reference evidence="4" key="2">
    <citation type="submission" date="2013-12" db="EMBL/GenBank/DDBJ databases">
        <title>Evolution of pathogenesis and genome organization in the Tremellales.</title>
        <authorList>
            <person name="Cuomo C."/>
            <person name="Litvintseva A."/>
            <person name="Heitman J."/>
            <person name="Chen Y."/>
            <person name="Sun S."/>
            <person name="Springer D."/>
            <person name="Dromer F."/>
            <person name="Young S."/>
            <person name="Zeng Q."/>
            <person name="Chapman S."/>
            <person name="Gujja S."/>
            <person name="Saif S."/>
            <person name="Birren B."/>
        </authorList>
    </citation>
    <scope>NUCLEOTIDE SEQUENCE [LARGE SCALE GENOMIC DNA]</scope>
    <source>
        <strain evidence="4">BCC8398</strain>
    </source>
</reference>